<evidence type="ECO:0000313" key="2">
    <source>
        <dbReference type="Proteomes" id="UP000276437"/>
    </source>
</evidence>
<name>A0A348AID2_9FIRM</name>
<dbReference type="Proteomes" id="UP000276437">
    <property type="component" value="Chromosome"/>
</dbReference>
<dbReference type="EMBL" id="AP018449">
    <property type="protein sequence ID" value="BBB90830.1"/>
    <property type="molecule type" value="Genomic_DNA"/>
</dbReference>
<accession>A0A348AID2</accession>
<keyword evidence="2" id="KW-1185">Reference proteome</keyword>
<organism evidence="1 2">
    <name type="scientific">Methylomusa anaerophila</name>
    <dbReference type="NCBI Taxonomy" id="1930071"/>
    <lineage>
        <taxon>Bacteria</taxon>
        <taxon>Bacillati</taxon>
        <taxon>Bacillota</taxon>
        <taxon>Negativicutes</taxon>
        <taxon>Selenomonadales</taxon>
        <taxon>Sporomusaceae</taxon>
        <taxon>Methylomusa</taxon>
    </lineage>
</organism>
<dbReference type="KEGG" id="mana:MAMMFC1_01492"/>
<gene>
    <name evidence="1" type="ORF">MAMMFC1_01492</name>
</gene>
<proteinExistence type="predicted"/>
<dbReference type="SUPFAM" id="SSF88723">
    <property type="entry name" value="PIN domain-like"/>
    <property type="match status" value="1"/>
</dbReference>
<reference evidence="1 2" key="1">
    <citation type="journal article" date="2018" name="Int. J. Syst. Evol. Microbiol.">
        <title>Methylomusa anaerophila gen. nov., sp. nov., an anaerobic methanol-utilizing bacterium isolated from a microbial fuel cell.</title>
        <authorList>
            <person name="Amano N."/>
            <person name="Yamamuro A."/>
            <person name="Miyahara M."/>
            <person name="Kouzuma A."/>
            <person name="Abe T."/>
            <person name="Watanabe K."/>
        </authorList>
    </citation>
    <scope>NUCLEOTIDE SEQUENCE [LARGE SCALE GENOMIC DNA]</scope>
    <source>
        <strain evidence="1 2">MMFC1</strain>
    </source>
</reference>
<evidence type="ECO:0008006" key="3">
    <source>
        <dbReference type="Google" id="ProtNLM"/>
    </source>
</evidence>
<dbReference type="CDD" id="cd18699">
    <property type="entry name" value="PIN_VapC_like"/>
    <property type="match status" value="1"/>
</dbReference>
<protein>
    <recommendedName>
        <fullName evidence="3">N-acetyltransferase domain-containing protein</fullName>
    </recommendedName>
</protein>
<dbReference type="InterPro" id="IPR029060">
    <property type="entry name" value="PIN-like_dom_sf"/>
</dbReference>
<dbReference type="AlphaFoldDB" id="A0A348AID2"/>
<evidence type="ECO:0000313" key="1">
    <source>
        <dbReference type="EMBL" id="BBB90830.1"/>
    </source>
</evidence>
<sequence>MNIVLDTNIFIYREDNAIPSNKLTELLRVCAELNIKTIIHPSSIEDLRRDKNEERKKIMLSKLSAYPILSDPPLADNDQEFIDTVGVANSHDTIDNNILYSVYRNAVDFLITEDKGIYRKARKIGLEDRVFDIEEAIKYLKKYFLNENVYQPLAIKVVHLYHLDLNDKIFNSLKQDYPGFELWWRKKSREGTKARVNILEDGSLGAILIWKVEREAIASQPPLPIKKRLKISTFKVTNSGFKIGELFLKMSVEYAMKNEIGEVYLTHFTVSNDELVRLIEDFGFYRVAKLGEEDVYLKNIIVTEFSCYTELSPVEISRKYYPSFYDGEDVKKFIVPILPKYHQKLFVEIAKQDSLFGADEFCVEGNTIKKAYLCHSQSKKMEAGDILLFYESRTAKGIRAIGIIENVYYRVQDIQEIIRLVGKRSVYKVKDIERIALKPTTVIIFRWHFYLPNFISYLYLVRNRILSGPPQSILEISHEKYELIKRGGGLDERFTVNQASVCR</sequence>